<feature type="transmembrane region" description="Helical" evidence="1">
    <location>
        <begin position="12"/>
        <end position="35"/>
    </location>
</feature>
<organism evidence="3">
    <name type="scientific">Perkinsus marinus (strain ATCC 50983 / TXsc)</name>
    <dbReference type="NCBI Taxonomy" id="423536"/>
    <lineage>
        <taxon>Eukaryota</taxon>
        <taxon>Sar</taxon>
        <taxon>Alveolata</taxon>
        <taxon>Perkinsozoa</taxon>
        <taxon>Perkinsea</taxon>
        <taxon>Perkinsida</taxon>
        <taxon>Perkinsidae</taxon>
        <taxon>Perkinsus</taxon>
    </lineage>
</organism>
<sequence length="99" mass="10561">MDRLHVSFTTAVVLLLLWISVILTLVIVALVGAFAYHLSGVAVGSIITVCGLIALLGSLARGWTVVDRENFELSEYNGKNYDTVKAPPVSATESIVTTV</sequence>
<keyword evidence="1" id="KW-0812">Transmembrane</keyword>
<evidence type="ECO:0000256" key="1">
    <source>
        <dbReference type="SAM" id="Phobius"/>
    </source>
</evidence>
<keyword evidence="1" id="KW-0472">Membrane</keyword>
<reference evidence="2 3" key="1">
    <citation type="submission" date="2008-07" db="EMBL/GenBank/DDBJ databases">
        <authorList>
            <person name="El-Sayed N."/>
            <person name="Caler E."/>
            <person name="Inman J."/>
            <person name="Amedeo P."/>
            <person name="Hass B."/>
            <person name="Wortman J."/>
        </authorList>
    </citation>
    <scope>NUCLEOTIDE SEQUENCE [LARGE SCALE GENOMIC DNA]</scope>
    <source>
        <strain evidence="3">ATCC 50983 / TXsc</strain>
    </source>
</reference>
<dbReference type="AlphaFoldDB" id="C5LXT2"/>
<dbReference type="RefSeq" id="XP_002765742.1">
    <property type="nucleotide sequence ID" value="XM_002765696.1"/>
</dbReference>
<accession>C5LXT2</accession>
<evidence type="ECO:0000313" key="2">
    <source>
        <dbReference type="EMBL" id="EEQ98459.1"/>
    </source>
</evidence>
<dbReference type="Proteomes" id="UP000007800">
    <property type="component" value="Unassembled WGS sequence"/>
</dbReference>
<protein>
    <submittedName>
        <fullName evidence="2">Uncharacterized protein</fullName>
    </submittedName>
</protein>
<name>C5LXT2_PERM5</name>
<dbReference type="EMBL" id="GG686703">
    <property type="protein sequence ID" value="EEQ98459.1"/>
    <property type="molecule type" value="Genomic_DNA"/>
</dbReference>
<dbReference type="InParanoid" id="C5LXT2"/>
<feature type="transmembrane region" description="Helical" evidence="1">
    <location>
        <begin position="41"/>
        <end position="60"/>
    </location>
</feature>
<keyword evidence="1" id="KW-1133">Transmembrane helix</keyword>
<proteinExistence type="predicted"/>
<dbReference type="GeneID" id="9040955"/>
<gene>
    <name evidence="2" type="ORF">Pmar_PMAR022880</name>
</gene>
<keyword evidence="3" id="KW-1185">Reference proteome</keyword>
<evidence type="ECO:0000313" key="3">
    <source>
        <dbReference type="Proteomes" id="UP000007800"/>
    </source>
</evidence>